<gene>
    <name evidence="1" type="ORF">HPB47_027759</name>
</gene>
<comment type="caution">
    <text evidence="1">The sequence shown here is derived from an EMBL/GenBank/DDBJ whole genome shotgun (WGS) entry which is preliminary data.</text>
</comment>
<organism evidence="1 2">
    <name type="scientific">Ixodes persulcatus</name>
    <name type="common">Taiga tick</name>
    <dbReference type="NCBI Taxonomy" id="34615"/>
    <lineage>
        <taxon>Eukaryota</taxon>
        <taxon>Metazoa</taxon>
        <taxon>Ecdysozoa</taxon>
        <taxon>Arthropoda</taxon>
        <taxon>Chelicerata</taxon>
        <taxon>Arachnida</taxon>
        <taxon>Acari</taxon>
        <taxon>Parasitiformes</taxon>
        <taxon>Ixodida</taxon>
        <taxon>Ixodoidea</taxon>
        <taxon>Ixodidae</taxon>
        <taxon>Ixodinae</taxon>
        <taxon>Ixodes</taxon>
    </lineage>
</organism>
<reference evidence="1 2" key="1">
    <citation type="journal article" date="2020" name="Cell">
        <title>Large-Scale Comparative Analyses of Tick Genomes Elucidate Their Genetic Diversity and Vector Capacities.</title>
        <authorList>
            <consortium name="Tick Genome and Microbiome Consortium (TIGMIC)"/>
            <person name="Jia N."/>
            <person name="Wang J."/>
            <person name="Shi W."/>
            <person name="Du L."/>
            <person name="Sun Y."/>
            <person name="Zhan W."/>
            <person name="Jiang J.F."/>
            <person name="Wang Q."/>
            <person name="Zhang B."/>
            <person name="Ji P."/>
            <person name="Bell-Sakyi L."/>
            <person name="Cui X.M."/>
            <person name="Yuan T.T."/>
            <person name="Jiang B.G."/>
            <person name="Yang W.F."/>
            <person name="Lam T.T."/>
            <person name="Chang Q.C."/>
            <person name="Ding S.J."/>
            <person name="Wang X.J."/>
            <person name="Zhu J.G."/>
            <person name="Ruan X.D."/>
            <person name="Zhao L."/>
            <person name="Wei J.T."/>
            <person name="Ye R.Z."/>
            <person name="Que T.C."/>
            <person name="Du C.H."/>
            <person name="Zhou Y.H."/>
            <person name="Cheng J.X."/>
            <person name="Dai P.F."/>
            <person name="Guo W.B."/>
            <person name="Han X.H."/>
            <person name="Huang E.J."/>
            <person name="Li L.F."/>
            <person name="Wei W."/>
            <person name="Gao Y.C."/>
            <person name="Liu J.Z."/>
            <person name="Shao H.Z."/>
            <person name="Wang X."/>
            <person name="Wang C.C."/>
            <person name="Yang T.C."/>
            <person name="Huo Q.B."/>
            <person name="Li W."/>
            <person name="Chen H.Y."/>
            <person name="Chen S.E."/>
            <person name="Zhou L.G."/>
            <person name="Ni X.B."/>
            <person name="Tian J.H."/>
            <person name="Sheng Y."/>
            <person name="Liu T."/>
            <person name="Pan Y.S."/>
            <person name="Xia L.Y."/>
            <person name="Li J."/>
            <person name="Zhao F."/>
            <person name="Cao W.C."/>
        </authorList>
    </citation>
    <scope>NUCLEOTIDE SEQUENCE [LARGE SCALE GENOMIC DNA]</scope>
    <source>
        <strain evidence="1">Iper-2018</strain>
    </source>
</reference>
<evidence type="ECO:0000313" key="2">
    <source>
        <dbReference type="Proteomes" id="UP000805193"/>
    </source>
</evidence>
<accession>A0AC60PVA6</accession>
<name>A0AC60PVA6_IXOPE</name>
<evidence type="ECO:0000313" key="1">
    <source>
        <dbReference type="EMBL" id="KAG0425052.1"/>
    </source>
</evidence>
<dbReference type="Proteomes" id="UP000805193">
    <property type="component" value="Unassembled WGS sequence"/>
</dbReference>
<keyword evidence="2" id="KW-1185">Reference proteome</keyword>
<sequence length="985" mass="110099">MKNLPSKLSSVPDLCHAIYADDVTIWCSRGSPGTQERTLQDGLDIIQTHAQSIGLECSPEKLEYVVVVDQNRKETDLYRSLIRLNVDGREIPRRPHIRILGFIWQQDGKSTVWTTKTTKQIHLIYNMLRRITRHTHGLKEHELRKIVEATVYSRVLYALPYLTLTKTQYIKLETALRKCLRTELGVPTYAPNYLITATALHNSLEEKTEAHVASQYHRLTTSKQGRAILSTLGYPTVHLSPSQRTATPIPRHMNPTVDPGRRQSRALHLSTPPHDIYYTDAAFTDGISTTVTVGPKRETVRHHAHVPSATAAETQSIAEAILLQPHSTESITIRSDSQGALRDFSTNSVPAHIKHDLTSYMAAHPYLHVFLEWVPGHQGIAGNERAHALARANETPSNPEFWPPDYNPKEERAAHRKAQRQRLKDLRLSRRTLPPPTPNLTRREGTYVRQAQTFLPAVRPHNPPHYEPPRNPPLSGLWCLSRLQQHSLKLRPDPPSLSGRPHPLATTARTWAALIKEEAEATASSLFDGADLRVAEPNPEYGDTPYTLQPRGCGEVGEYIHITPGFLSGLNETTSKTYGSPGSGQRFSVRMRFTASSENGEPCRVYRGCGVSTRCNAEFYQNTRDPVESSVMFMPYVPGDHDRLVRLKSAATHFVRDVLPNGFLLGIVVFSSSATVTRRLTAVKDTSRVDMTTAINRLDADAAICIDCALKESVQDHDRLVRLKSAATHFVRDVLPNGFLLGIVVFSSSATVTRRLTAVKDTSRVDMTTAINRLDADAAICIDCALKESVQIATRTNVSVGFVLRDPMPSEESPLRNDRTFTGTYTAARSMVCPRRCGPYELRTNLCERIWCGTVNCFGDASLLKNLAKPKLGRVSLHHLTLKRSNPMHLSVGRPQVGPLPPRLPSVFLRVNVPGVCYPRERRDILRMTSGVGAYPTFVAIQVVTIWACHRSRTREDTWVLTAPRGRSLQLWTKTASNKSCHADE</sequence>
<protein>
    <submittedName>
        <fullName evidence="1">Uncharacterized protein</fullName>
    </submittedName>
</protein>
<proteinExistence type="predicted"/>
<dbReference type="EMBL" id="JABSTQ010009897">
    <property type="protein sequence ID" value="KAG0425052.1"/>
    <property type="molecule type" value="Genomic_DNA"/>
</dbReference>